<feature type="chain" id="PRO_5004229004" description="NosL" evidence="1">
    <location>
        <begin position="20"/>
        <end position="199"/>
    </location>
</feature>
<reference evidence="2 3" key="1">
    <citation type="journal article" date="2006" name="J. Bacteriol.">
        <title>The genome sequence of the obligately chemolithoautotrophic, facultatively anaerobic bacterium Thiobacillus denitrificans.</title>
        <authorList>
            <person name="Beller H.R."/>
            <person name="Chain P.S."/>
            <person name="Letain T.E."/>
            <person name="Chakicherla A."/>
            <person name="Larimer F.W."/>
            <person name="Richardson P.M."/>
            <person name="Coleman M.A."/>
            <person name="Wood A.P."/>
            <person name="Kelly D.P."/>
        </authorList>
    </citation>
    <scope>NUCLEOTIDE SEQUENCE [LARGE SCALE GENOMIC DNA]</scope>
    <source>
        <strain evidence="2 3">ATCC 25259</strain>
    </source>
</reference>
<dbReference type="AlphaFoldDB" id="Q3SJ20"/>
<dbReference type="PANTHER" id="PTHR41247:SF1">
    <property type="entry name" value="HTH-TYPE TRANSCRIPTIONAL REPRESSOR YCNK"/>
    <property type="match status" value="1"/>
</dbReference>
<evidence type="ECO:0000256" key="1">
    <source>
        <dbReference type="SAM" id="SignalP"/>
    </source>
</evidence>
<dbReference type="OrthoDB" id="982633at2"/>
<evidence type="ECO:0000313" key="3">
    <source>
        <dbReference type="Proteomes" id="UP000008291"/>
    </source>
</evidence>
<evidence type="ECO:0008006" key="4">
    <source>
        <dbReference type="Google" id="ProtNLM"/>
    </source>
</evidence>
<name>Q3SJ20_THIDA</name>
<dbReference type="eggNOG" id="COG4314">
    <property type="taxonomic scope" value="Bacteria"/>
</dbReference>
<evidence type="ECO:0000313" key="2">
    <source>
        <dbReference type="EMBL" id="AAZ97350.1"/>
    </source>
</evidence>
<proteinExistence type="predicted"/>
<dbReference type="Gene3D" id="3.30.70.2050">
    <property type="match status" value="1"/>
</dbReference>
<gene>
    <name evidence="2" type="ordered locus">Tbd_1397</name>
</gene>
<keyword evidence="3" id="KW-1185">Reference proteome</keyword>
<organism evidence="2 3">
    <name type="scientific">Thiobacillus denitrificans (strain ATCC 25259 / T1)</name>
    <dbReference type="NCBI Taxonomy" id="292415"/>
    <lineage>
        <taxon>Bacteria</taxon>
        <taxon>Pseudomonadati</taxon>
        <taxon>Pseudomonadota</taxon>
        <taxon>Betaproteobacteria</taxon>
        <taxon>Nitrosomonadales</taxon>
        <taxon>Thiobacillaceae</taxon>
        <taxon>Thiobacillus</taxon>
    </lineage>
</organism>
<dbReference type="InterPro" id="IPR008719">
    <property type="entry name" value="N2O_reductase_NosL"/>
</dbReference>
<dbReference type="STRING" id="292415.Tbd_1397"/>
<keyword evidence="1" id="KW-0732">Signal</keyword>
<dbReference type="SUPFAM" id="SSF160387">
    <property type="entry name" value="NosL/MerB-like"/>
    <property type="match status" value="1"/>
</dbReference>
<dbReference type="RefSeq" id="WP_011311909.1">
    <property type="nucleotide sequence ID" value="NC_007404.1"/>
</dbReference>
<dbReference type="Proteomes" id="UP000008291">
    <property type="component" value="Chromosome"/>
</dbReference>
<dbReference type="KEGG" id="tbd:Tbd_1397"/>
<dbReference type="Pfam" id="PF05573">
    <property type="entry name" value="NosL"/>
    <property type="match status" value="1"/>
</dbReference>
<dbReference type="PANTHER" id="PTHR41247">
    <property type="entry name" value="HTH-TYPE TRANSCRIPTIONAL REPRESSOR YCNK"/>
    <property type="match status" value="1"/>
</dbReference>
<sequence>MRGATKLALAATVAALSAAAVVVFPTGGAKPVPPEVDNDFCVVAPATPYEAASGLPMLAPKTVPDDARCPVCGMYPARFPHWAAQVVFRDGASQFFDSPVDLLVFLARIERYNPSYAAADVAGRFVTDAKTGKWTALEQAYFVHGSNALGPMRDGDLPAFASRSEAERFAAKNGGRVRKHSEITAAELGVLSRNRRHHH</sequence>
<dbReference type="HOGENOM" id="CLU_1365272_0_0_4"/>
<accession>Q3SJ20</accession>
<protein>
    <recommendedName>
        <fullName evidence="4">NosL</fullName>
    </recommendedName>
</protein>
<dbReference type="EMBL" id="CP000116">
    <property type="protein sequence ID" value="AAZ97350.1"/>
    <property type="molecule type" value="Genomic_DNA"/>
</dbReference>
<feature type="signal peptide" evidence="1">
    <location>
        <begin position="1"/>
        <end position="19"/>
    </location>
</feature>